<reference evidence="1" key="2">
    <citation type="submission" date="2025-09" db="UniProtKB">
        <authorList>
            <consortium name="Ensembl"/>
        </authorList>
    </citation>
    <scope>IDENTIFICATION</scope>
</reference>
<keyword evidence="2" id="KW-1185">Reference proteome</keyword>
<sequence length="308" mass="34568">MKNLKPVLLEVNANPSMRIEHEREVAPGVFECVPSPVDEEVKVGVIRDTLRLVDPAALKRAASLDTWGAFKKDASRKHPDGMPSPCLKQVYPKYSRQFNYLRLVERIAALFVRFLGVKGNMRLGPTAFRTFIRNCKLSSSNLTMASVDILYIDITRRWSGALPDCREAGMGLQAFVEAFLYLAARRFKSQTPREQAASLLDLCEAQLESPTPGPEERLADAGPRGAPLTELRAGGFPQWRGGAQGPRPAPRAGPANAAYSIIVLFLVNNERNIAHKRRRRPSRRYSRSLHFAMPTQIYRLSYLFAYEP</sequence>
<evidence type="ECO:0000313" key="1">
    <source>
        <dbReference type="Ensembl" id="ENSHCOP00000004481.1"/>
    </source>
</evidence>
<dbReference type="Proteomes" id="UP000264820">
    <property type="component" value="Unplaced"/>
</dbReference>
<reference evidence="1" key="1">
    <citation type="submission" date="2025-08" db="UniProtKB">
        <authorList>
            <consortium name="Ensembl"/>
        </authorList>
    </citation>
    <scope>IDENTIFICATION</scope>
</reference>
<dbReference type="PANTHER" id="PTHR12241:SF154">
    <property type="entry name" value="TUBULIN POLYGLUTAMYLASE TTLL11"/>
    <property type="match status" value="1"/>
</dbReference>
<dbReference type="OMA" id="HISPVAH"/>
<dbReference type="GO" id="GO:0015631">
    <property type="term" value="F:tubulin binding"/>
    <property type="evidence" value="ECO:0007669"/>
    <property type="project" value="TreeGrafter"/>
</dbReference>
<dbReference type="Ensembl" id="ENSHCOT00000006964.1">
    <property type="protein sequence ID" value="ENSHCOP00000004481.1"/>
    <property type="gene ID" value="ENSHCOG00000005950.1"/>
</dbReference>
<dbReference type="GO" id="GO:0000226">
    <property type="term" value="P:microtubule cytoskeleton organization"/>
    <property type="evidence" value="ECO:0007669"/>
    <property type="project" value="TreeGrafter"/>
</dbReference>
<protein>
    <recommendedName>
        <fullName evidence="3">Tubulin polyglutamylase TTLL11</fullName>
    </recommendedName>
</protein>
<organism evidence="1 2">
    <name type="scientific">Hippocampus comes</name>
    <name type="common">Tiger tail seahorse</name>
    <dbReference type="NCBI Taxonomy" id="109280"/>
    <lineage>
        <taxon>Eukaryota</taxon>
        <taxon>Metazoa</taxon>
        <taxon>Chordata</taxon>
        <taxon>Craniata</taxon>
        <taxon>Vertebrata</taxon>
        <taxon>Euteleostomi</taxon>
        <taxon>Actinopterygii</taxon>
        <taxon>Neopterygii</taxon>
        <taxon>Teleostei</taxon>
        <taxon>Neoteleostei</taxon>
        <taxon>Acanthomorphata</taxon>
        <taxon>Syngnathiaria</taxon>
        <taxon>Syngnathiformes</taxon>
        <taxon>Syngnathoidei</taxon>
        <taxon>Syngnathidae</taxon>
        <taxon>Hippocampus</taxon>
    </lineage>
</organism>
<dbReference type="GO" id="GO:0070740">
    <property type="term" value="F:tubulin-glutamic acid ligase activity"/>
    <property type="evidence" value="ECO:0007669"/>
    <property type="project" value="TreeGrafter"/>
</dbReference>
<evidence type="ECO:0008006" key="3">
    <source>
        <dbReference type="Google" id="ProtNLM"/>
    </source>
</evidence>
<proteinExistence type="predicted"/>
<dbReference type="AlphaFoldDB" id="A0A3Q2XVV7"/>
<dbReference type="GeneTree" id="ENSGT00940000156689"/>
<dbReference type="GO" id="GO:0036064">
    <property type="term" value="C:ciliary basal body"/>
    <property type="evidence" value="ECO:0007669"/>
    <property type="project" value="TreeGrafter"/>
</dbReference>
<evidence type="ECO:0000313" key="2">
    <source>
        <dbReference type="Proteomes" id="UP000264820"/>
    </source>
</evidence>
<accession>A0A3Q2XVV7</accession>
<name>A0A3Q2XVV7_HIPCM</name>
<dbReference type="PANTHER" id="PTHR12241">
    <property type="entry name" value="TUBULIN POLYGLUTAMYLASE"/>
    <property type="match status" value="1"/>
</dbReference>
<dbReference type="STRING" id="109280.ENSHCOP00000004481"/>
<dbReference type="Gene3D" id="3.30.470.20">
    <property type="entry name" value="ATP-grasp fold, B domain"/>
    <property type="match status" value="1"/>
</dbReference>